<dbReference type="Proteomes" id="UP001516400">
    <property type="component" value="Unassembled WGS sequence"/>
</dbReference>
<evidence type="ECO:0000313" key="1">
    <source>
        <dbReference type="EMBL" id="KAL3272014.1"/>
    </source>
</evidence>
<gene>
    <name evidence="1" type="ORF">HHI36_022480</name>
</gene>
<proteinExistence type="predicted"/>
<protein>
    <submittedName>
        <fullName evidence="1">Uncharacterized protein</fullName>
    </submittedName>
</protein>
<reference evidence="1 2" key="1">
    <citation type="journal article" date="2021" name="BMC Biol.">
        <title>Horizontally acquired antibacterial genes associated with adaptive radiation of ladybird beetles.</title>
        <authorList>
            <person name="Li H.S."/>
            <person name="Tang X.F."/>
            <person name="Huang Y.H."/>
            <person name="Xu Z.Y."/>
            <person name="Chen M.L."/>
            <person name="Du X.Y."/>
            <person name="Qiu B.Y."/>
            <person name="Chen P.T."/>
            <person name="Zhang W."/>
            <person name="Slipinski A."/>
            <person name="Escalona H.E."/>
            <person name="Waterhouse R.M."/>
            <person name="Zwick A."/>
            <person name="Pang H."/>
        </authorList>
    </citation>
    <scope>NUCLEOTIDE SEQUENCE [LARGE SCALE GENOMIC DNA]</scope>
    <source>
        <strain evidence="1">SYSU2018</strain>
    </source>
</reference>
<comment type="caution">
    <text evidence="1">The sequence shown here is derived from an EMBL/GenBank/DDBJ whole genome shotgun (WGS) entry which is preliminary data.</text>
</comment>
<accession>A0ABD2N166</accession>
<organism evidence="1 2">
    <name type="scientific">Cryptolaemus montrouzieri</name>
    <dbReference type="NCBI Taxonomy" id="559131"/>
    <lineage>
        <taxon>Eukaryota</taxon>
        <taxon>Metazoa</taxon>
        <taxon>Ecdysozoa</taxon>
        <taxon>Arthropoda</taxon>
        <taxon>Hexapoda</taxon>
        <taxon>Insecta</taxon>
        <taxon>Pterygota</taxon>
        <taxon>Neoptera</taxon>
        <taxon>Endopterygota</taxon>
        <taxon>Coleoptera</taxon>
        <taxon>Polyphaga</taxon>
        <taxon>Cucujiformia</taxon>
        <taxon>Coccinelloidea</taxon>
        <taxon>Coccinellidae</taxon>
        <taxon>Scymninae</taxon>
        <taxon>Scymnini</taxon>
        <taxon>Cryptolaemus</taxon>
    </lineage>
</organism>
<dbReference type="AlphaFoldDB" id="A0ABD2N166"/>
<evidence type="ECO:0000313" key="2">
    <source>
        <dbReference type="Proteomes" id="UP001516400"/>
    </source>
</evidence>
<keyword evidence="2" id="KW-1185">Reference proteome</keyword>
<sequence length="162" mass="19024">ITVPSVLYQTSTILKNETWKCLDNSKDSEEAEIFLKVRESIDRCLRTFNISRNRRKRCEWITQGLMNRINDRDAMFRSARANPGNRELKDRYNELSTQMKLEVETAKLRYFRDEIAFNLNNPKEIWRIINESSGTKLNSPTGKTPKLIVHEREITADNEVAD</sequence>
<name>A0ABD2N166_9CUCU</name>
<feature type="non-terminal residue" evidence="1">
    <location>
        <position position="1"/>
    </location>
</feature>
<dbReference type="EMBL" id="JABFTP020000042">
    <property type="protein sequence ID" value="KAL3272014.1"/>
    <property type="molecule type" value="Genomic_DNA"/>
</dbReference>